<dbReference type="Gene3D" id="2.60.120.260">
    <property type="entry name" value="Galactose-binding domain-like"/>
    <property type="match status" value="1"/>
</dbReference>
<reference evidence="9" key="1">
    <citation type="submission" date="2022-11" db="UniProtKB">
        <authorList>
            <consortium name="EnsemblMetazoa"/>
        </authorList>
    </citation>
    <scope>IDENTIFICATION</scope>
</reference>
<comment type="subcellular location">
    <subcellularLocation>
        <location evidence="1">Endomembrane system</location>
        <topology evidence="1">Peripheral membrane protein</topology>
    </subcellularLocation>
    <subcellularLocation>
        <location evidence="2">Secreted</location>
    </subcellularLocation>
</comment>
<evidence type="ECO:0000256" key="7">
    <source>
        <dbReference type="SAM" id="SignalP"/>
    </source>
</evidence>
<dbReference type="PANTHER" id="PTHR46806">
    <property type="entry name" value="F5/8 TYPE C DOMAIN-CONTAINING PROTEIN"/>
    <property type="match status" value="1"/>
</dbReference>
<dbReference type="SMART" id="SM00231">
    <property type="entry name" value="FA58C"/>
    <property type="match status" value="1"/>
</dbReference>
<evidence type="ECO:0000313" key="10">
    <source>
        <dbReference type="Proteomes" id="UP000887568"/>
    </source>
</evidence>
<dbReference type="InterPro" id="IPR008979">
    <property type="entry name" value="Galactose-bd-like_sf"/>
</dbReference>
<dbReference type="OrthoDB" id="10028859at2759"/>
<evidence type="ECO:0000259" key="8">
    <source>
        <dbReference type="PROSITE" id="PS50022"/>
    </source>
</evidence>
<keyword evidence="4" id="KW-0130">Cell adhesion</keyword>
<proteinExistence type="predicted"/>
<protein>
    <recommendedName>
        <fullName evidence="8">F5/8 type C domain-containing protein</fullName>
    </recommendedName>
</protein>
<evidence type="ECO:0000313" key="9">
    <source>
        <dbReference type="EnsemblMetazoa" id="XP_038060001.1"/>
    </source>
</evidence>
<dbReference type="InterPro" id="IPR000421">
    <property type="entry name" value="FA58C"/>
</dbReference>
<sequence>MDGAVAWILMVSAMAGGVDIPASSYRKGAPCYLEKLFLSEDSIKIQAYFNCSRATTVVECSSPEPLGLEDGTITDDHITSSRSHSRWPAKEGRLNYHGGWKAYGSTDPWIEVDFVETTPVAGAITQGGGEKYVTLYKVAYKKQPSSDYKHVTDGSGNITVFTGNTDVDTPVTNLFEESVLAKVVRIEPTAWHVGAALRLELLGCRRD</sequence>
<dbReference type="RefSeq" id="XP_038060001.1">
    <property type="nucleotide sequence ID" value="XM_038204073.1"/>
</dbReference>
<evidence type="ECO:0000256" key="2">
    <source>
        <dbReference type="ARBA" id="ARBA00004613"/>
    </source>
</evidence>
<feature type="signal peptide" evidence="7">
    <location>
        <begin position="1"/>
        <end position="17"/>
    </location>
</feature>
<organism evidence="9 10">
    <name type="scientific">Patiria miniata</name>
    <name type="common">Bat star</name>
    <name type="synonym">Asterina miniata</name>
    <dbReference type="NCBI Taxonomy" id="46514"/>
    <lineage>
        <taxon>Eukaryota</taxon>
        <taxon>Metazoa</taxon>
        <taxon>Echinodermata</taxon>
        <taxon>Eleutherozoa</taxon>
        <taxon>Asterozoa</taxon>
        <taxon>Asteroidea</taxon>
        <taxon>Valvatacea</taxon>
        <taxon>Valvatida</taxon>
        <taxon>Asterinidae</taxon>
        <taxon>Patiria</taxon>
    </lineage>
</organism>
<evidence type="ECO:0000256" key="1">
    <source>
        <dbReference type="ARBA" id="ARBA00004184"/>
    </source>
</evidence>
<dbReference type="GO" id="GO:0005886">
    <property type="term" value="C:plasma membrane"/>
    <property type="evidence" value="ECO:0007669"/>
    <property type="project" value="TreeGrafter"/>
</dbReference>
<keyword evidence="6" id="KW-1015">Disulfide bond</keyword>
<keyword evidence="5" id="KW-0472">Membrane</keyword>
<dbReference type="PROSITE" id="PS50022">
    <property type="entry name" value="FA58C_3"/>
    <property type="match status" value="1"/>
</dbReference>
<dbReference type="SUPFAM" id="SSF49785">
    <property type="entry name" value="Galactose-binding domain-like"/>
    <property type="match status" value="1"/>
</dbReference>
<name>A0A914A987_PATMI</name>
<feature type="chain" id="PRO_5037263672" description="F5/8 type C domain-containing protein" evidence="7">
    <location>
        <begin position="18"/>
        <end position="207"/>
    </location>
</feature>
<dbReference type="GO" id="GO:0038023">
    <property type="term" value="F:signaling receptor activity"/>
    <property type="evidence" value="ECO:0007669"/>
    <property type="project" value="TreeGrafter"/>
</dbReference>
<dbReference type="OMA" id="GMESRMI"/>
<dbReference type="GO" id="GO:0005576">
    <property type="term" value="C:extracellular region"/>
    <property type="evidence" value="ECO:0007669"/>
    <property type="project" value="UniProtKB-SubCell"/>
</dbReference>
<dbReference type="PROSITE" id="PS01286">
    <property type="entry name" value="FA58C_2"/>
    <property type="match status" value="1"/>
</dbReference>
<dbReference type="InterPro" id="IPR050633">
    <property type="entry name" value="Neuropilin_MCO_CoagFactor"/>
</dbReference>
<evidence type="ECO:0000256" key="3">
    <source>
        <dbReference type="ARBA" id="ARBA00022525"/>
    </source>
</evidence>
<dbReference type="GO" id="GO:0012505">
    <property type="term" value="C:endomembrane system"/>
    <property type="evidence" value="ECO:0007669"/>
    <property type="project" value="UniProtKB-SubCell"/>
</dbReference>
<dbReference type="CDD" id="cd00057">
    <property type="entry name" value="FA58C"/>
    <property type="match status" value="1"/>
</dbReference>
<keyword evidence="3" id="KW-0964">Secreted</keyword>
<dbReference type="AlphaFoldDB" id="A0A914A987"/>
<dbReference type="EnsemblMetazoa" id="XM_038204073.1">
    <property type="protein sequence ID" value="XP_038060001.1"/>
    <property type="gene ID" value="LOC119731045"/>
</dbReference>
<dbReference type="GeneID" id="119731045"/>
<dbReference type="PANTHER" id="PTHR46806:SF5">
    <property type="entry name" value="F5_8 TYPE C DOMAIN-CONTAINING PROTEIN"/>
    <property type="match status" value="1"/>
</dbReference>
<evidence type="ECO:0000256" key="4">
    <source>
        <dbReference type="ARBA" id="ARBA00022889"/>
    </source>
</evidence>
<keyword evidence="10" id="KW-1185">Reference proteome</keyword>
<evidence type="ECO:0000256" key="6">
    <source>
        <dbReference type="ARBA" id="ARBA00023157"/>
    </source>
</evidence>
<dbReference type="Proteomes" id="UP000887568">
    <property type="component" value="Unplaced"/>
</dbReference>
<feature type="domain" description="F5/8 type C" evidence="8">
    <location>
        <begin position="60"/>
        <end position="204"/>
    </location>
</feature>
<accession>A0A914A987</accession>
<keyword evidence="7" id="KW-0732">Signal</keyword>
<dbReference type="Pfam" id="PF00754">
    <property type="entry name" value="F5_F8_type_C"/>
    <property type="match status" value="1"/>
</dbReference>
<evidence type="ECO:0000256" key="5">
    <source>
        <dbReference type="ARBA" id="ARBA00023136"/>
    </source>
</evidence>
<dbReference type="GO" id="GO:0007155">
    <property type="term" value="P:cell adhesion"/>
    <property type="evidence" value="ECO:0007669"/>
    <property type="project" value="UniProtKB-KW"/>
</dbReference>